<dbReference type="Proteomes" id="UP001140510">
    <property type="component" value="Unassembled WGS sequence"/>
</dbReference>
<dbReference type="EMBL" id="JAPEVA010000007">
    <property type="protein sequence ID" value="KAJ4410757.1"/>
    <property type="molecule type" value="Genomic_DNA"/>
</dbReference>
<reference evidence="1" key="1">
    <citation type="submission" date="2022-10" db="EMBL/GenBank/DDBJ databases">
        <title>Tapping the CABI collections for fungal endophytes: first genome assemblies for Collariella, Neodidymelliopsis, Ascochyta clinopodiicola, Didymella pomorum, Didymosphaeria variabile, Neocosmospora piperis and Neocucurbitaria cava.</title>
        <authorList>
            <person name="Hill R."/>
        </authorList>
    </citation>
    <scope>NUCLEOTIDE SEQUENCE</scope>
    <source>
        <strain evidence="1">IMI 355091</strain>
    </source>
</reference>
<gene>
    <name evidence="1" type="ORF">N0V91_001685</name>
</gene>
<comment type="caution">
    <text evidence="1">The sequence shown here is derived from an EMBL/GenBank/DDBJ whole genome shotgun (WGS) entry which is preliminary data.</text>
</comment>
<name>A0A9W8ZNK8_9PLEO</name>
<protein>
    <submittedName>
        <fullName evidence="1">Uncharacterized protein</fullName>
    </submittedName>
</protein>
<sequence length="68" mass="7686">MASLVIALGVTIYFSVKKVQTHKERKRALRNEDFLSNDVTEKMAVSGASITDHGYDYEHAEDHLTPHL</sequence>
<organism evidence="1 2">
    <name type="scientific">Didymella pomorum</name>
    <dbReference type="NCBI Taxonomy" id="749634"/>
    <lineage>
        <taxon>Eukaryota</taxon>
        <taxon>Fungi</taxon>
        <taxon>Dikarya</taxon>
        <taxon>Ascomycota</taxon>
        <taxon>Pezizomycotina</taxon>
        <taxon>Dothideomycetes</taxon>
        <taxon>Pleosporomycetidae</taxon>
        <taxon>Pleosporales</taxon>
        <taxon>Pleosporineae</taxon>
        <taxon>Didymellaceae</taxon>
        <taxon>Didymella</taxon>
    </lineage>
</organism>
<dbReference type="OrthoDB" id="3942646at2759"/>
<dbReference type="AlphaFoldDB" id="A0A9W8ZNK8"/>
<accession>A0A9W8ZNK8</accession>
<proteinExistence type="predicted"/>
<evidence type="ECO:0000313" key="1">
    <source>
        <dbReference type="EMBL" id="KAJ4410757.1"/>
    </source>
</evidence>
<evidence type="ECO:0000313" key="2">
    <source>
        <dbReference type="Proteomes" id="UP001140510"/>
    </source>
</evidence>
<keyword evidence="2" id="KW-1185">Reference proteome</keyword>